<comment type="caution">
    <text evidence="1">The sequence shown here is derived from an EMBL/GenBank/DDBJ whole genome shotgun (WGS) entry which is preliminary data.</text>
</comment>
<accession>A0ABR6BVT4</accession>
<evidence type="ECO:0000313" key="2">
    <source>
        <dbReference type="Proteomes" id="UP000517916"/>
    </source>
</evidence>
<dbReference type="Proteomes" id="UP000517916">
    <property type="component" value="Unassembled WGS sequence"/>
</dbReference>
<reference evidence="1 2" key="1">
    <citation type="submission" date="2020-08" db="EMBL/GenBank/DDBJ databases">
        <title>Genomic Encyclopedia of Archaeal and Bacterial Type Strains, Phase II (KMG-II): from individual species to whole genera.</title>
        <authorList>
            <person name="Goeker M."/>
        </authorList>
    </citation>
    <scope>NUCLEOTIDE SEQUENCE [LARGE SCALE GENOMIC DNA]</scope>
    <source>
        <strain evidence="1 2">DSM 43850</strain>
    </source>
</reference>
<protein>
    <submittedName>
        <fullName evidence="1">Fe-S cluster assembly iron-binding protein IscA</fullName>
    </submittedName>
</protein>
<dbReference type="Gene3D" id="2.60.300.12">
    <property type="entry name" value="HesB-like domain"/>
    <property type="match status" value="1"/>
</dbReference>
<name>A0ABR6BVT4_9PSEU</name>
<dbReference type="InterPro" id="IPR035903">
    <property type="entry name" value="HesB-like_dom_sf"/>
</dbReference>
<sequence length="101" mass="10470">MLLITPDAGLAIQALTEQAGVAVDGGLRIDTLSANGSVPNFALSIAALPDEADQVVTEETTGSRVLLDSLTASYLADQELDVSSDAEGAFRFRFTPTAQAD</sequence>
<organism evidence="1 2">
    <name type="scientific">Kutzneria viridogrisea</name>
    <dbReference type="NCBI Taxonomy" id="47990"/>
    <lineage>
        <taxon>Bacteria</taxon>
        <taxon>Bacillati</taxon>
        <taxon>Actinomycetota</taxon>
        <taxon>Actinomycetes</taxon>
        <taxon>Pseudonocardiales</taxon>
        <taxon>Pseudonocardiaceae</taxon>
        <taxon>Kutzneria</taxon>
    </lineage>
</organism>
<dbReference type="RefSeq" id="WP_025357486.1">
    <property type="nucleotide sequence ID" value="NZ_BAAABQ010000070.1"/>
</dbReference>
<dbReference type="EMBL" id="JACJID010000007">
    <property type="protein sequence ID" value="MBA8930682.1"/>
    <property type="molecule type" value="Genomic_DNA"/>
</dbReference>
<gene>
    <name evidence="1" type="ORF">BC739_007929</name>
</gene>
<proteinExistence type="predicted"/>
<keyword evidence="2" id="KW-1185">Reference proteome</keyword>
<evidence type="ECO:0000313" key="1">
    <source>
        <dbReference type="EMBL" id="MBA8930682.1"/>
    </source>
</evidence>